<dbReference type="Gene3D" id="2.60.40.1120">
    <property type="entry name" value="Carboxypeptidase-like, regulatory domain"/>
    <property type="match status" value="1"/>
</dbReference>
<evidence type="ECO:0000256" key="6">
    <source>
        <dbReference type="ARBA" id="ARBA00023237"/>
    </source>
</evidence>
<dbReference type="InterPro" id="IPR012910">
    <property type="entry name" value="Plug_dom"/>
</dbReference>
<organism evidence="10 11">
    <name type="scientific">Chitinophaga horti</name>
    <dbReference type="NCBI Taxonomy" id="2920382"/>
    <lineage>
        <taxon>Bacteria</taxon>
        <taxon>Pseudomonadati</taxon>
        <taxon>Bacteroidota</taxon>
        <taxon>Chitinophagia</taxon>
        <taxon>Chitinophagales</taxon>
        <taxon>Chitinophagaceae</taxon>
        <taxon>Chitinophaga</taxon>
    </lineage>
</organism>
<keyword evidence="8" id="KW-0732">Signal</keyword>
<evidence type="ECO:0000256" key="5">
    <source>
        <dbReference type="ARBA" id="ARBA00023136"/>
    </source>
</evidence>
<sequence>MKHFLLFLTCLQLCIGGMVHGNNTTHPASGQQEGDVVVRGTVTGEKGEALFGVSVHLKGSTKGATTDKDGKYLITLPSTGGVLVFSYMGFIAREENIKTTRVFNVSLKQDPKALNEVVVTALGIKRDEKALGYAATVVKGDQLTEALPSNWTDALSGKVAGLNLVRSNGGPTGSIKIILRGENNLTGNNEALVVVDGVIVSGGGVGGSGRRTAQVGEAAYGTGSDNMPADYGSGLNDINPEDIENITVLKGPGAAALYGQNGANGAIIITTKAGSTKKKGLGITVNSNGSMETVNRWPDLQYEYGQGTGGSSYYSYGASADGNSTSATSSAYGPRFAGQMYFQYDPTIQDPGKERTLWKPYVNSTRKYFQPGKTLTNSISMDGGNDKTSARFSITNVQNSWIMPNTGYKRTTLALSVNSKATDKLTIATKINYTNKNSDNLPGTGYGNQSIMYWYIFWQPNADLNWLRNYWQIGKEKRAIEFPFSSFPENPYAIAYEFLNQSDRDAVTANATATYTFSKELSLQVRASTDLSYERRAQLRPYDAGSRLPKGSYRTQNIFSQEVTADWLLKYAKKLNKDFDISATLGGSAMRNFYNKDEVRADSLTVPGVYNMANSKGPKITLPIVSRFGLNSFYGLFSASYRDYLFVDVTGRQDWNSTLATPQRTDNAGFFYTSANLSFVLSEVTKLPSMFDFAKLRFSASSVGSGGTIPYYTAYGYESPLNFDGYAQNPNLITNPNLKPLRTVTYEVGAAAKFLKGRAGLDVAYYIGTTKDQILTRTLDRSSGWPWAVINTGTVRNKGFELSLNGTPVSTKNFKWNTSVNYSTNRNRIVDLPDSSVVLRTGPIGGGQIVAKVGGSMGDLYGRGYLRAPDGQIVYDPTNGFARLANDVLYLGNTMPKGKIGFSNDFSYRQFRLSMLFDAQWGAVAHSLMHHKLSEQGKTTNTLPGRASGLIGKGVMEDQDGKYVPNTVVATDVDYYYRSHWGIDNAEGNTFSTDFIKFREARIDYTIKPAVLKRTGLQRVTVGVYGRNLFIWSPWPMFDPEFGTISGTDIVQGFEIAQFPSTRTFGFNVIIGL</sequence>
<dbReference type="Pfam" id="PF13715">
    <property type="entry name" value="CarbopepD_reg_2"/>
    <property type="match status" value="1"/>
</dbReference>
<reference evidence="10" key="1">
    <citation type="submission" date="2022-10" db="EMBL/GenBank/DDBJ databases">
        <title>Chitinophaga sp. nov., isolated from soil.</title>
        <authorList>
            <person name="Jeon C.O."/>
        </authorList>
    </citation>
    <scope>NUCLEOTIDE SEQUENCE</scope>
    <source>
        <strain evidence="10">R8</strain>
    </source>
</reference>
<dbReference type="Pfam" id="PF07715">
    <property type="entry name" value="Plug"/>
    <property type="match status" value="1"/>
</dbReference>
<evidence type="ECO:0000256" key="7">
    <source>
        <dbReference type="PROSITE-ProRule" id="PRU01360"/>
    </source>
</evidence>
<dbReference type="InterPro" id="IPR036942">
    <property type="entry name" value="Beta-barrel_TonB_sf"/>
</dbReference>
<feature type="domain" description="TonB-dependent receptor plug" evidence="9">
    <location>
        <begin position="131"/>
        <end position="266"/>
    </location>
</feature>
<accession>A0ABY6J250</accession>
<evidence type="ECO:0000256" key="3">
    <source>
        <dbReference type="ARBA" id="ARBA00022452"/>
    </source>
</evidence>
<gene>
    <name evidence="10" type="ORF">MKQ68_00900</name>
</gene>
<evidence type="ECO:0000313" key="11">
    <source>
        <dbReference type="Proteomes" id="UP001162741"/>
    </source>
</evidence>
<dbReference type="InterPro" id="IPR037066">
    <property type="entry name" value="Plug_dom_sf"/>
</dbReference>
<comment type="similarity">
    <text evidence="7">Belongs to the TonB-dependent receptor family.</text>
</comment>
<evidence type="ECO:0000313" key="10">
    <source>
        <dbReference type="EMBL" id="UYQ93658.1"/>
    </source>
</evidence>
<dbReference type="InterPro" id="IPR008969">
    <property type="entry name" value="CarboxyPept-like_regulatory"/>
</dbReference>
<keyword evidence="3 7" id="KW-1134">Transmembrane beta strand</keyword>
<comment type="subcellular location">
    <subcellularLocation>
        <location evidence="1 7">Cell outer membrane</location>
        <topology evidence="1 7">Multi-pass membrane protein</topology>
    </subcellularLocation>
</comment>
<dbReference type="NCBIfam" id="TIGR04057">
    <property type="entry name" value="SusC_RagA_signa"/>
    <property type="match status" value="1"/>
</dbReference>
<feature type="signal peptide" evidence="8">
    <location>
        <begin position="1"/>
        <end position="21"/>
    </location>
</feature>
<keyword evidence="11" id="KW-1185">Reference proteome</keyword>
<dbReference type="InterPro" id="IPR023997">
    <property type="entry name" value="TonB-dep_OMP_SusC/RagA_CS"/>
</dbReference>
<dbReference type="SUPFAM" id="SSF56935">
    <property type="entry name" value="Porins"/>
    <property type="match status" value="1"/>
</dbReference>
<evidence type="ECO:0000256" key="4">
    <source>
        <dbReference type="ARBA" id="ARBA00022692"/>
    </source>
</evidence>
<dbReference type="EMBL" id="CP107006">
    <property type="protein sequence ID" value="UYQ93658.1"/>
    <property type="molecule type" value="Genomic_DNA"/>
</dbReference>
<dbReference type="Gene3D" id="2.170.130.10">
    <property type="entry name" value="TonB-dependent receptor, plug domain"/>
    <property type="match status" value="1"/>
</dbReference>
<dbReference type="NCBIfam" id="TIGR04056">
    <property type="entry name" value="OMP_RagA_SusC"/>
    <property type="match status" value="1"/>
</dbReference>
<evidence type="ECO:0000256" key="2">
    <source>
        <dbReference type="ARBA" id="ARBA00022448"/>
    </source>
</evidence>
<keyword evidence="4 7" id="KW-0812">Transmembrane</keyword>
<dbReference type="SUPFAM" id="SSF49464">
    <property type="entry name" value="Carboxypeptidase regulatory domain-like"/>
    <property type="match status" value="1"/>
</dbReference>
<keyword evidence="5 7" id="KW-0472">Membrane</keyword>
<proteinExistence type="inferred from homology"/>
<dbReference type="Gene3D" id="2.40.170.20">
    <property type="entry name" value="TonB-dependent receptor, beta-barrel domain"/>
    <property type="match status" value="1"/>
</dbReference>
<dbReference type="InterPro" id="IPR023996">
    <property type="entry name" value="TonB-dep_OMP_SusC/RagA"/>
</dbReference>
<dbReference type="Proteomes" id="UP001162741">
    <property type="component" value="Chromosome"/>
</dbReference>
<feature type="chain" id="PRO_5046368789" evidence="8">
    <location>
        <begin position="22"/>
        <end position="1073"/>
    </location>
</feature>
<protein>
    <submittedName>
        <fullName evidence="10">SusC/RagA family TonB-linked outer membrane protein</fullName>
    </submittedName>
</protein>
<keyword evidence="6 7" id="KW-0998">Cell outer membrane</keyword>
<dbReference type="RefSeq" id="WP_264281696.1">
    <property type="nucleotide sequence ID" value="NZ_CP107006.1"/>
</dbReference>
<dbReference type="PROSITE" id="PS52016">
    <property type="entry name" value="TONB_DEPENDENT_REC_3"/>
    <property type="match status" value="1"/>
</dbReference>
<evidence type="ECO:0000256" key="8">
    <source>
        <dbReference type="SAM" id="SignalP"/>
    </source>
</evidence>
<name>A0ABY6J250_9BACT</name>
<evidence type="ECO:0000259" key="9">
    <source>
        <dbReference type="Pfam" id="PF07715"/>
    </source>
</evidence>
<dbReference type="InterPro" id="IPR039426">
    <property type="entry name" value="TonB-dep_rcpt-like"/>
</dbReference>
<keyword evidence="2 7" id="KW-0813">Transport</keyword>
<evidence type="ECO:0000256" key="1">
    <source>
        <dbReference type="ARBA" id="ARBA00004571"/>
    </source>
</evidence>